<reference evidence="2" key="2">
    <citation type="submission" date="2015-08" db="UniProtKB">
        <authorList>
            <consortium name="WormBaseParasite"/>
        </authorList>
    </citation>
    <scope>IDENTIFICATION</scope>
</reference>
<organism evidence="1 2">
    <name type="scientific">Strongyloides venezuelensis</name>
    <name type="common">Threadworm</name>
    <dbReference type="NCBI Taxonomy" id="75913"/>
    <lineage>
        <taxon>Eukaryota</taxon>
        <taxon>Metazoa</taxon>
        <taxon>Ecdysozoa</taxon>
        <taxon>Nematoda</taxon>
        <taxon>Chromadorea</taxon>
        <taxon>Rhabditida</taxon>
        <taxon>Tylenchina</taxon>
        <taxon>Panagrolaimomorpha</taxon>
        <taxon>Strongyloidoidea</taxon>
        <taxon>Strongyloididae</taxon>
        <taxon>Strongyloides</taxon>
    </lineage>
</organism>
<dbReference type="Proteomes" id="UP000035680">
    <property type="component" value="Unassembled WGS sequence"/>
</dbReference>
<evidence type="ECO:0000313" key="1">
    <source>
        <dbReference type="Proteomes" id="UP000035680"/>
    </source>
</evidence>
<reference evidence="1" key="1">
    <citation type="submission" date="2014-07" db="EMBL/GenBank/DDBJ databases">
        <authorList>
            <person name="Martin A.A"/>
            <person name="De Silva N."/>
        </authorList>
    </citation>
    <scope>NUCLEOTIDE SEQUENCE</scope>
</reference>
<sequence length="78" mass="9010">MRLCYRPVFEMGVQQTLEQLFVSIAMDNQIRYLTFLRGDGVETFLLIIFENNGVLCELHSDDEMLVDVLQDVLLVDSP</sequence>
<proteinExistence type="predicted"/>
<dbReference type="AlphaFoldDB" id="A0A0K0G565"/>
<dbReference type="WBParaSite" id="SVE_1987900.1">
    <property type="protein sequence ID" value="SVE_1987900.1"/>
    <property type="gene ID" value="SVE_1987900"/>
</dbReference>
<name>A0A0K0G565_STRVS</name>
<evidence type="ECO:0000313" key="2">
    <source>
        <dbReference type="WBParaSite" id="SVE_1987900.1"/>
    </source>
</evidence>
<protein>
    <submittedName>
        <fullName evidence="2">Non-structural protein 3b</fullName>
    </submittedName>
</protein>
<accession>A0A0K0G565</accession>
<keyword evidence="1" id="KW-1185">Reference proteome</keyword>